<keyword evidence="7 8" id="KW-0472">Membrane</keyword>
<feature type="transmembrane region" description="Helical" evidence="8">
    <location>
        <begin position="72"/>
        <end position="90"/>
    </location>
</feature>
<proteinExistence type="predicted"/>
<keyword evidence="6 8" id="KW-1133">Transmembrane helix</keyword>
<feature type="transmembrane region" description="Helical" evidence="8">
    <location>
        <begin position="291"/>
        <end position="316"/>
    </location>
</feature>
<evidence type="ECO:0000313" key="10">
    <source>
        <dbReference type="EMBL" id="KFB70591.1"/>
    </source>
</evidence>
<dbReference type="PROSITE" id="PS50850">
    <property type="entry name" value="MFS"/>
    <property type="match status" value="1"/>
</dbReference>
<evidence type="ECO:0000256" key="5">
    <source>
        <dbReference type="ARBA" id="ARBA00022692"/>
    </source>
</evidence>
<feature type="transmembrane region" description="Helical" evidence="8">
    <location>
        <begin position="157"/>
        <end position="176"/>
    </location>
</feature>
<keyword evidence="2" id="KW-0813">Transport</keyword>
<accession>A0A080LR25</accession>
<dbReference type="PANTHER" id="PTHR23522">
    <property type="entry name" value="BLL5896 PROTEIN"/>
    <property type="match status" value="1"/>
</dbReference>
<dbReference type="GO" id="GO:0030395">
    <property type="term" value="F:lactose binding"/>
    <property type="evidence" value="ECO:0007669"/>
    <property type="project" value="TreeGrafter"/>
</dbReference>
<feature type="transmembrane region" description="Helical" evidence="8">
    <location>
        <begin position="96"/>
        <end position="114"/>
    </location>
</feature>
<feature type="transmembrane region" description="Helical" evidence="8">
    <location>
        <begin position="265"/>
        <end position="285"/>
    </location>
</feature>
<dbReference type="InterPro" id="IPR036259">
    <property type="entry name" value="MFS_trans_sf"/>
</dbReference>
<evidence type="ECO:0000256" key="2">
    <source>
        <dbReference type="ARBA" id="ARBA00022448"/>
    </source>
</evidence>
<feature type="transmembrane region" description="Helical" evidence="8">
    <location>
        <begin position="234"/>
        <end position="258"/>
    </location>
</feature>
<name>A0A080LR25_9PROT</name>
<evidence type="ECO:0000259" key="9">
    <source>
        <dbReference type="PROSITE" id="PS50850"/>
    </source>
</evidence>
<feature type="transmembrane region" description="Helical" evidence="8">
    <location>
        <begin position="41"/>
        <end position="60"/>
    </location>
</feature>
<comment type="subcellular location">
    <subcellularLocation>
        <location evidence="1">Cell inner membrane</location>
        <topology evidence="1">Multi-pass membrane protein</topology>
    </subcellularLocation>
</comment>
<dbReference type="Proteomes" id="UP000020077">
    <property type="component" value="Unassembled WGS sequence"/>
</dbReference>
<organism evidence="10 11">
    <name type="scientific">Candidatus Accumulibacter phosphatis</name>
    <dbReference type="NCBI Taxonomy" id="327160"/>
    <lineage>
        <taxon>Bacteria</taxon>
        <taxon>Pseudomonadati</taxon>
        <taxon>Pseudomonadota</taxon>
        <taxon>Betaproteobacteria</taxon>
        <taxon>Candidatus Accumulibacter</taxon>
    </lineage>
</organism>
<dbReference type="EMBL" id="JDVG02000677">
    <property type="protein sequence ID" value="KFB70591.1"/>
    <property type="molecule type" value="Genomic_DNA"/>
</dbReference>
<evidence type="ECO:0000256" key="8">
    <source>
        <dbReference type="SAM" id="Phobius"/>
    </source>
</evidence>
<dbReference type="GO" id="GO:0015528">
    <property type="term" value="F:lactose:proton symporter activity"/>
    <property type="evidence" value="ECO:0007669"/>
    <property type="project" value="TreeGrafter"/>
</dbReference>
<dbReference type="CDD" id="cd17335">
    <property type="entry name" value="MFS_MFSD6"/>
    <property type="match status" value="1"/>
</dbReference>
<dbReference type="SUPFAM" id="SSF103473">
    <property type="entry name" value="MFS general substrate transporter"/>
    <property type="match status" value="1"/>
</dbReference>
<keyword evidence="3" id="KW-1003">Cell membrane</keyword>
<reference evidence="10 11" key="1">
    <citation type="submission" date="2014-02" db="EMBL/GenBank/DDBJ databases">
        <title>Expanding our view of genomic diversity in Candidatus Accumulibacter clades.</title>
        <authorList>
            <person name="Skennerton C.T."/>
            <person name="Barr J.J."/>
            <person name="Slater F.R."/>
            <person name="Bond P.L."/>
            <person name="Tyson G.W."/>
        </authorList>
    </citation>
    <scope>NUCLEOTIDE SEQUENCE [LARGE SCALE GENOMIC DNA]</scope>
    <source>
        <strain evidence="11">BA-91</strain>
    </source>
</reference>
<protein>
    <submittedName>
        <fullName evidence="10">Putative 3-phenylpropionic acid transporter</fullName>
    </submittedName>
</protein>
<dbReference type="AlphaFoldDB" id="A0A080LR25"/>
<keyword evidence="5 8" id="KW-0812">Transmembrane</keyword>
<dbReference type="GO" id="GO:0005886">
    <property type="term" value="C:plasma membrane"/>
    <property type="evidence" value="ECO:0007669"/>
    <property type="project" value="UniProtKB-SubCell"/>
</dbReference>
<evidence type="ECO:0000313" key="11">
    <source>
        <dbReference type="Proteomes" id="UP000020077"/>
    </source>
</evidence>
<feature type="transmembrane region" description="Helical" evidence="8">
    <location>
        <begin position="203"/>
        <end position="222"/>
    </location>
</feature>
<dbReference type="InterPro" id="IPR024989">
    <property type="entry name" value="MFS_assoc_dom"/>
</dbReference>
<sequence>MHDLPYWRLSGYYFFYFAFIGAFSPYFGLYLQSLSFSAWDIGLLMSQMQLMRLCAPYLWGALADRLGQRVRIVRLAALLSLLGFSAFFAVHSFAAMLVAMAVLAFFWSAALPLVETVTFDHLRDEPGRYSRIRVWGSVGFIVAVMGTGALLDSTSLSMLLWVIIGTLVGILVYALLVPEVASHGSADAPVPVATILRQARVRALFAACFLMSAAHGALYVFYSIHLAAHHYSKFLVGCLWSLGVLAEIGVFLCMAAVLHRLGLRVILLISFAAAVLRFLMIGWGVEWLLVVVLAQILHGLTFGAYHAAAIAAVNRWFPGRCQARGQALYSSISFGAGGLLGSLLSGWTWERLGAGLTYTLSSAFAAAGLFCVLFWVKRSDLDEVGEKSSLLSVRQNHGRSCP</sequence>
<feature type="transmembrane region" description="Helical" evidence="8">
    <location>
        <begin position="328"/>
        <end position="349"/>
    </location>
</feature>
<dbReference type="InterPro" id="IPR026032">
    <property type="entry name" value="HcaT-like"/>
</dbReference>
<evidence type="ECO:0000256" key="6">
    <source>
        <dbReference type="ARBA" id="ARBA00022989"/>
    </source>
</evidence>
<evidence type="ECO:0000256" key="7">
    <source>
        <dbReference type="ARBA" id="ARBA00023136"/>
    </source>
</evidence>
<evidence type="ECO:0000256" key="1">
    <source>
        <dbReference type="ARBA" id="ARBA00004429"/>
    </source>
</evidence>
<feature type="transmembrane region" description="Helical" evidence="8">
    <location>
        <begin position="134"/>
        <end position="151"/>
    </location>
</feature>
<dbReference type="InterPro" id="IPR020846">
    <property type="entry name" value="MFS_dom"/>
</dbReference>
<gene>
    <name evidence="10" type="primary">hcaT</name>
    <name evidence="10" type="ORF">AW09_004310</name>
</gene>
<evidence type="ECO:0000256" key="4">
    <source>
        <dbReference type="ARBA" id="ARBA00022519"/>
    </source>
</evidence>
<comment type="caution">
    <text evidence="10">The sequence shown here is derived from an EMBL/GenBank/DDBJ whole genome shotgun (WGS) entry which is preliminary data.</text>
</comment>
<keyword evidence="4" id="KW-0997">Cell inner membrane</keyword>
<evidence type="ECO:0000256" key="3">
    <source>
        <dbReference type="ARBA" id="ARBA00022475"/>
    </source>
</evidence>
<feature type="domain" description="Major facilitator superfamily (MFS) profile" evidence="9">
    <location>
        <begin position="1"/>
        <end position="380"/>
    </location>
</feature>
<dbReference type="Gene3D" id="1.20.1250.20">
    <property type="entry name" value="MFS general substrate transporter like domains"/>
    <property type="match status" value="2"/>
</dbReference>
<dbReference type="Pfam" id="PF12832">
    <property type="entry name" value="MFS_1_like"/>
    <property type="match status" value="1"/>
</dbReference>
<dbReference type="NCBIfam" id="NF037955">
    <property type="entry name" value="mfs"/>
    <property type="match status" value="1"/>
</dbReference>
<feature type="transmembrane region" description="Helical" evidence="8">
    <location>
        <begin position="355"/>
        <end position="376"/>
    </location>
</feature>
<dbReference type="PIRSF" id="PIRSF004925">
    <property type="entry name" value="HcaT"/>
    <property type="match status" value="1"/>
</dbReference>
<feature type="transmembrane region" description="Helical" evidence="8">
    <location>
        <begin position="12"/>
        <end position="29"/>
    </location>
</feature>
<dbReference type="PANTHER" id="PTHR23522:SF10">
    <property type="entry name" value="3-PHENYLPROPIONIC ACID TRANSPORTER-RELATED"/>
    <property type="match status" value="1"/>
</dbReference>